<evidence type="ECO:0000256" key="3">
    <source>
        <dbReference type="ARBA" id="ARBA00023274"/>
    </source>
</evidence>
<evidence type="ECO:0000313" key="9">
    <source>
        <dbReference type="Proteomes" id="UP000034492"/>
    </source>
</evidence>
<comment type="caution">
    <text evidence="8">The sequence shown here is derived from an EMBL/GenBank/DDBJ whole genome shotgun (WGS) entry which is preliminary data.</text>
</comment>
<organism evidence="8 9">
    <name type="scientific">Candidatus Daviesbacteria bacterium GW2011_GWB1_36_5</name>
    <dbReference type="NCBI Taxonomy" id="1618426"/>
    <lineage>
        <taxon>Bacteria</taxon>
        <taxon>Candidatus Daviesiibacteriota</taxon>
    </lineage>
</organism>
<evidence type="ECO:0000256" key="1">
    <source>
        <dbReference type="ARBA" id="ARBA00008777"/>
    </source>
</evidence>
<name>A0A0G0I2T5_9BACT</name>
<dbReference type="Proteomes" id="UP000034492">
    <property type="component" value="Unassembled WGS sequence"/>
</dbReference>
<dbReference type="SUPFAM" id="SSF64263">
    <property type="entry name" value="Prokaryotic ribosomal protein L17"/>
    <property type="match status" value="1"/>
</dbReference>
<dbReference type="Gene3D" id="3.90.1030.10">
    <property type="entry name" value="Ribosomal protein L17"/>
    <property type="match status" value="1"/>
</dbReference>
<protein>
    <recommendedName>
        <fullName evidence="4 6">50S ribosomal protein L17</fullName>
    </recommendedName>
</protein>
<feature type="compositionally biased region" description="Basic and acidic residues" evidence="7">
    <location>
        <begin position="131"/>
        <end position="142"/>
    </location>
</feature>
<dbReference type="GO" id="GO:0003735">
    <property type="term" value="F:structural constituent of ribosome"/>
    <property type="evidence" value="ECO:0007669"/>
    <property type="project" value="InterPro"/>
</dbReference>
<evidence type="ECO:0000256" key="2">
    <source>
        <dbReference type="ARBA" id="ARBA00022980"/>
    </source>
</evidence>
<dbReference type="GO" id="GO:0022625">
    <property type="term" value="C:cytosolic large ribosomal subunit"/>
    <property type="evidence" value="ECO:0007669"/>
    <property type="project" value="TreeGrafter"/>
</dbReference>
<dbReference type="NCBIfam" id="TIGR00059">
    <property type="entry name" value="L17"/>
    <property type="match status" value="1"/>
</dbReference>
<dbReference type="GO" id="GO:0006412">
    <property type="term" value="P:translation"/>
    <property type="evidence" value="ECO:0007669"/>
    <property type="project" value="InterPro"/>
</dbReference>
<feature type="region of interest" description="Disordered" evidence="7">
    <location>
        <begin position="118"/>
        <end position="157"/>
    </location>
</feature>
<evidence type="ECO:0000313" key="8">
    <source>
        <dbReference type="EMBL" id="KKQ10426.1"/>
    </source>
</evidence>
<proteinExistence type="inferred from homology"/>
<accession>A0A0G0I2T5</accession>
<reference evidence="8 9" key="1">
    <citation type="journal article" date="2015" name="Nature">
        <title>rRNA introns, odd ribosomes, and small enigmatic genomes across a large radiation of phyla.</title>
        <authorList>
            <person name="Brown C.T."/>
            <person name="Hug L.A."/>
            <person name="Thomas B.C."/>
            <person name="Sharon I."/>
            <person name="Castelle C.J."/>
            <person name="Singh A."/>
            <person name="Wilkins M.J."/>
            <person name="Williams K.H."/>
            <person name="Banfield J.F."/>
        </authorList>
    </citation>
    <scope>NUCLEOTIDE SEQUENCE [LARGE SCALE GENOMIC DNA]</scope>
</reference>
<dbReference type="Pfam" id="PF01196">
    <property type="entry name" value="Ribosomal_L17"/>
    <property type="match status" value="1"/>
</dbReference>
<evidence type="ECO:0000256" key="6">
    <source>
        <dbReference type="RuleBase" id="RU000661"/>
    </source>
</evidence>
<dbReference type="PANTHER" id="PTHR14413">
    <property type="entry name" value="RIBOSOMAL PROTEIN L17"/>
    <property type="match status" value="1"/>
</dbReference>
<keyword evidence="2 5" id="KW-0689">Ribosomal protein</keyword>
<dbReference type="AlphaFoldDB" id="A0A0G0I2T5"/>
<dbReference type="EMBL" id="LBSA01000005">
    <property type="protein sequence ID" value="KKQ10426.1"/>
    <property type="molecule type" value="Genomic_DNA"/>
</dbReference>
<dbReference type="InterPro" id="IPR000456">
    <property type="entry name" value="Ribosomal_bL17"/>
</dbReference>
<sequence>MRHRVYGKHLGRDKNQRTALFKNLVQSLILWEKIETTQAKAKAIKGLVDKIINQAKTPATRRLVSQFLVKKETQEKLIKDIAPRLKSRTSGYTSVVKLGRRLGDGTMMVSMRLLTEEKVSQGERVSQVPQVRKEEEKPRDTSVTRQSRGTSKKEVSK</sequence>
<evidence type="ECO:0000256" key="7">
    <source>
        <dbReference type="SAM" id="MobiDB-lite"/>
    </source>
</evidence>
<comment type="similarity">
    <text evidence="1 5">Belongs to the bacterial ribosomal protein bL17 family.</text>
</comment>
<evidence type="ECO:0000256" key="4">
    <source>
        <dbReference type="ARBA" id="ARBA00035494"/>
    </source>
</evidence>
<dbReference type="InterPro" id="IPR036373">
    <property type="entry name" value="Ribosomal_bL17_sf"/>
</dbReference>
<dbReference type="PANTHER" id="PTHR14413:SF16">
    <property type="entry name" value="LARGE RIBOSOMAL SUBUNIT PROTEIN BL17M"/>
    <property type="match status" value="1"/>
</dbReference>
<gene>
    <name evidence="8" type="ORF">US19_C0005G0038</name>
</gene>
<evidence type="ECO:0000256" key="5">
    <source>
        <dbReference type="RuleBase" id="RU000660"/>
    </source>
</evidence>
<keyword evidence="3 5" id="KW-0687">Ribonucleoprotein</keyword>